<evidence type="ECO:0000313" key="1">
    <source>
        <dbReference type="EMBL" id="NEN22499.1"/>
    </source>
</evidence>
<dbReference type="RefSeq" id="WP_163283224.1">
    <property type="nucleotide sequence ID" value="NZ_JAAGVY010000003.1"/>
</dbReference>
<dbReference type="EMBL" id="JAAGVY010000003">
    <property type="protein sequence ID" value="NEN22499.1"/>
    <property type="molecule type" value="Genomic_DNA"/>
</dbReference>
<dbReference type="AlphaFoldDB" id="A0A7K3WLI7"/>
<keyword evidence="2" id="KW-1185">Reference proteome</keyword>
<comment type="caution">
    <text evidence="1">The sequence shown here is derived from an EMBL/GenBank/DDBJ whole genome shotgun (WGS) entry which is preliminary data.</text>
</comment>
<name>A0A7K3WLI7_9FLAO</name>
<dbReference type="Proteomes" id="UP000486602">
    <property type="component" value="Unassembled WGS sequence"/>
</dbReference>
<sequence length="259" mass="30276">MDIGQALKDSENALRDFLEYSLERNFGTEWLDKCGIPSAKVDVWHERKANTEADSSPNSGEERILYYAPFEDLYELISQNWIGDFQAAFTDRDQLMTYLKLLERYRHTDLQRRELFVYQKHLILGITGELRSKITAFRSLMEIGKEGYPRIEYIKDSLGNMWVPGKPRRVKTNCNLHPGMSIEFIVQAHDPEGMPLEYKLHGDKWQSGNILFFKVAPKHVQKQAQLSITIRSPRKFHAYPLGYDDRIVFEYQILPIKKG</sequence>
<protein>
    <submittedName>
        <fullName evidence="1">Uncharacterized protein</fullName>
    </submittedName>
</protein>
<gene>
    <name evidence="1" type="ORF">G3O08_03150</name>
</gene>
<reference evidence="1 2" key="1">
    <citation type="submission" date="2020-02" db="EMBL/GenBank/DDBJ databases">
        <title>Out from the shadows clarifying the taxonomy of the family Cryomorphaceae and related taxa by utilizing the GTDB taxonomic framework.</title>
        <authorList>
            <person name="Bowman J.P."/>
        </authorList>
    </citation>
    <scope>NUCLEOTIDE SEQUENCE [LARGE SCALE GENOMIC DNA]</scope>
    <source>
        <strain evidence="1 2">QSSC 1-22</strain>
    </source>
</reference>
<evidence type="ECO:0000313" key="2">
    <source>
        <dbReference type="Proteomes" id="UP000486602"/>
    </source>
</evidence>
<proteinExistence type="predicted"/>
<organism evidence="1 2">
    <name type="scientific">Cryomorpha ignava</name>
    <dbReference type="NCBI Taxonomy" id="101383"/>
    <lineage>
        <taxon>Bacteria</taxon>
        <taxon>Pseudomonadati</taxon>
        <taxon>Bacteroidota</taxon>
        <taxon>Flavobacteriia</taxon>
        <taxon>Flavobacteriales</taxon>
        <taxon>Cryomorphaceae</taxon>
        <taxon>Cryomorpha</taxon>
    </lineage>
</organism>
<accession>A0A7K3WLI7</accession>